<gene>
    <name evidence="1" type="ORF">GCM10007890_33560</name>
</gene>
<accession>A0AA37TNE4</accession>
<comment type="caution">
    <text evidence="1">The sequence shown here is derived from an EMBL/GenBank/DDBJ whole genome shotgun (WGS) entry which is preliminary data.</text>
</comment>
<protein>
    <submittedName>
        <fullName evidence="1">Uncharacterized protein</fullName>
    </submittedName>
</protein>
<keyword evidence="2" id="KW-1185">Reference proteome</keyword>
<dbReference type="AlphaFoldDB" id="A0AA37TNE4"/>
<evidence type="ECO:0000313" key="2">
    <source>
        <dbReference type="Proteomes" id="UP001157440"/>
    </source>
</evidence>
<dbReference type="EMBL" id="BSPL01000017">
    <property type="protein sequence ID" value="GLS71343.1"/>
    <property type="molecule type" value="Genomic_DNA"/>
</dbReference>
<name>A0AA37TNE4_9HYPH</name>
<dbReference type="RefSeq" id="WP_238194247.1">
    <property type="nucleotide sequence ID" value="NZ_BPQZ01000001.1"/>
</dbReference>
<organism evidence="1 2">
    <name type="scientific">Methylobacterium tardum</name>
    <dbReference type="NCBI Taxonomy" id="374432"/>
    <lineage>
        <taxon>Bacteria</taxon>
        <taxon>Pseudomonadati</taxon>
        <taxon>Pseudomonadota</taxon>
        <taxon>Alphaproteobacteria</taxon>
        <taxon>Hyphomicrobiales</taxon>
        <taxon>Methylobacteriaceae</taxon>
        <taxon>Methylobacterium</taxon>
    </lineage>
</organism>
<reference evidence="2" key="1">
    <citation type="journal article" date="2019" name="Int. J. Syst. Evol. Microbiol.">
        <title>The Global Catalogue of Microorganisms (GCM) 10K type strain sequencing project: providing services to taxonomists for standard genome sequencing and annotation.</title>
        <authorList>
            <consortium name="The Broad Institute Genomics Platform"/>
            <consortium name="The Broad Institute Genome Sequencing Center for Infectious Disease"/>
            <person name="Wu L."/>
            <person name="Ma J."/>
        </authorList>
    </citation>
    <scope>NUCLEOTIDE SEQUENCE [LARGE SCALE GENOMIC DNA]</scope>
    <source>
        <strain evidence="2">NBRC 103632</strain>
    </source>
</reference>
<dbReference type="Proteomes" id="UP001157440">
    <property type="component" value="Unassembled WGS sequence"/>
</dbReference>
<proteinExistence type="predicted"/>
<sequence>MGIAVTAYKIITEALEEAHELGSTPALKARFNLNNARAALLTGPDLAGYEVVRKTKPKPFIGGLQPVVFESWSELLKAVECPLAPEDFTGKLEPGKAEVGQESPADLARRVDPAWCYRNDAAYRARHD</sequence>
<evidence type="ECO:0000313" key="1">
    <source>
        <dbReference type="EMBL" id="GLS71343.1"/>
    </source>
</evidence>